<keyword evidence="2" id="KW-0175">Coiled coil</keyword>
<evidence type="ECO:0000313" key="6">
    <source>
        <dbReference type="Proteomes" id="UP000640333"/>
    </source>
</evidence>
<feature type="domain" description="CzcB-like barrel-sandwich hybrid" evidence="4">
    <location>
        <begin position="54"/>
        <end position="181"/>
    </location>
</feature>
<feature type="coiled-coil region" evidence="2">
    <location>
        <begin position="97"/>
        <end position="155"/>
    </location>
</feature>
<evidence type="ECO:0000313" key="5">
    <source>
        <dbReference type="EMBL" id="MBE9395678.1"/>
    </source>
</evidence>
<comment type="caution">
    <text evidence="5">The sequence shown here is derived from an EMBL/GenBank/DDBJ whole genome shotgun (WGS) entry which is preliminary data.</text>
</comment>
<dbReference type="Gene3D" id="1.10.287.470">
    <property type="entry name" value="Helix hairpin bin"/>
    <property type="match status" value="1"/>
</dbReference>
<proteinExistence type="inferred from homology"/>
<name>A0A8J7FEI2_9GAMM</name>
<gene>
    <name evidence="5" type="ORF">IOQ59_00205</name>
</gene>
<feature type="chain" id="PRO_5035285063" evidence="3">
    <location>
        <begin position="23"/>
        <end position="343"/>
    </location>
</feature>
<dbReference type="PANTHER" id="PTHR30469:SF15">
    <property type="entry name" value="HLYD FAMILY OF SECRETION PROTEINS"/>
    <property type="match status" value="1"/>
</dbReference>
<dbReference type="RefSeq" id="WP_193951238.1">
    <property type="nucleotide sequence ID" value="NZ_JADEYS010000001.1"/>
</dbReference>
<dbReference type="GO" id="GO:1990281">
    <property type="term" value="C:efflux pump complex"/>
    <property type="evidence" value="ECO:0007669"/>
    <property type="project" value="TreeGrafter"/>
</dbReference>
<dbReference type="AlphaFoldDB" id="A0A8J7FEI2"/>
<dbReference type="InterPro" id="IPR058647">
    <property type="entry name" value="BSH_CzcB-like"/>
</dbReference>
<dbReference type="Gene3D" id="2.40.50.100">
    <property type="match status" value="1"/>
</dbReference>
<dbReference type="PANTHER" id="PTHR30469">
    <property type="entry name" value="MULTIDRUG RESISTANCE PROTEIN MDTA"/>
    <property type="match status" value="1"/>
</dbReference>
<reference evidence="5" key="1">
    <citation type="submission" date="2020-10" db="EMBL/GenBank/DDBJ databases">
        <title>Bacterium isolated from coastal waters sediment.</title>
        <authorList>
            <person name="Chen R.-J."/>
            <person name="Lu D.-C."/>
            <person name="Zhu K.-L."/>
            <person name="Du Z.-J."/>
        </authorList>
    </citation>
    <scope>NUCLEOTIDE SEQUENCE</scope>
    <source>
        <strain evidence="5">N1Y112</strain>
    </source>
</reference>
<feature type="signal peptide" evidence="3">
    <location>
        <begin position="1"/>
        <end position="22"/>
    </location>
</feature>
<organism evidence="5 6">
    <name type="scientific">Pontibacterium sinense</name>
    <dbReference type="NCBI Taxonomy" id="2781979"/>
    <lineage>
        <taxon>Bacteria</taxon>
        <taxon>Pseudomonadati</taxon>
        <taxon>Pseudomonadota</taxon>
        <taxon>Gammaproteobacteria</taxon>
        <taxon>Oceanospirillales</taxon>
        <taxon>Oceanospirillaceae</taxon>
        <taxon>Pontibacterium</taxon>
    </lineage>
</organism>
<dbReference type="EMBL" id="JADEYS010000001">
    <property type="protein sequence ID" value="MBE9395678.1"/>
    <property type="molecule type" value="Genomic_DNA"/>
</dbReference>
<keyword evidence="3" id="KW-0732">Signal</keyword>
<dbReference type="NCBIfam" id="TIGR01730">
    <property type="entry name" value="RND_mfp"/>
    <property type="match status" value="1"/>
</dbReference>
<keyword evidence="6" id="KW-1185">Reference proteome</keyword>
<sequence>MKSGVSIPIFLMSLLMALSVQATSVRTSTVAELAFFVEQSAPAKVVNYDHSLLSAQIEGRVLEVPVRVGDQVAEGQTLVRLECSDYEYIRTQASSAVAALDARLQLARQQLNRAERLLKQRNASQELRDQRRAELSALQAERRSAEAAVSNAKLKVSRCEIKAPFAGTVTERPVMLGSLASVGTPLVKVLSGTQPEVSSQVPAAMLASLQQASVLYLLSDKTSYPLEVRVQLPLVNSSTRTREVRLNFTERAALTGTSGRLVWRSRGVQIPAQYAVKRNNVLGLMIWLQGVVQFLPLPDALEGQALQVDLPADAQVIIEGQHGVQNGDRVERLEQADAATTAE</sequence>
<evidence type="ECO:0000256" key="2">
    <source>
        <dbReference type="SAM" id="Coils"/>
    </source>
</evidence>
<dbReference type="Gene3D" id="2.40.30.170">
    <property type="match status" value="1"/>
</dbReference>
<dbReference type="Proteomes" id="UP000640333">
    <property type="component" value="Unassembled WGS sequence"/>
</dbReference>
<accession>A0A8J7FEI2</accession>
<dbReference type="SUPFAM" id="SSF111369">
    <property type="entry name" value="HlyD-like secretion proteins"/>
    <property type="match status" value="1"/>
</dbReference>
<evidence type="ECO:0000259" key="4">
    <source>
        <dbReference type="Pfam" id="PF25973"/>
    </source>
</evidence>
<evidence type="ECO:0000256" key="1">
    <source>
        <dbReference type="ARBA" id="ARBA00009477"/>
    </source>
</evidence>
<dbReference type="Pfam" id="PF25973">
    <property type="entry name" value="BSH_CzcB"/>
    <property type="match status" value="1"/>
</dbReference>
<comment type="similarity">
    <text evidence="1">Belongs to the membrane fusion protein (MFP) (TC 8.A.1) family.</text>
</comment>
<dbReference type="InterPro" id="IPR006143">
    <property type="entry name" value="RND_pump_MFP"/>
</dbReference>
<protein>
    <submittedName>
        <fullName evidence="5">Efflux RND transporter periplasmic adaptor subunit</fullName>
    </submittedName>
</protein>
<evidence type="ECO:0000256" key="3">
    <source>
        <dbReference type="SAM" id="SignalP"/>
    </source>
</evidence>
<dbReference type="GO" id="GO:0015562">
    <property type="term" value="F:efflux transmembrane transporter activity"/>
    <property type="evidence" value="ECO:0007669"/>
    <property type="project" value="TreeGrafter"/>
</dbReference>